<keyword evidence="3" id="KW-0675">Receptor</keyword>
<feature type="chain" id="PRO_5021277522" evidence="1">
    <location>
        <begin position="22"/>
        <end position="799"/>
    </location>
</feature>
<protein>
    <submittedName>
        <fullName evidence="3">TonB-dependent receptor</fullName>
    </submittedName>
</protein>
<dbReference type="InterPro" id="IPR008969">
    <property type="entry name" value="CarboxyPept-like_regulatory"/>
</dbReference>
<comment type="caution">
    <text evidence="3">The sequence shown here is derived from an EMBL/GenBank/DDBJ whole genome shotgun (WGS) entry which is preliminary data.</text>
</comment>
<keyword evidence="1" id="KW-0732">Signal</keyword>
<dbReference type="EMBL" id="SGVY01000038">
    <property type="protein sequence ID" value="TFH77649.1"/>
    <property type="molecule type" value="Genomic_DNA"/>
</dbReference>
<sequence length="799" mass="90635">MKQKIIYLAILAFTFATQAMAQGFTLQGRVTDQDNNPVELATVSVLKQGKVAFTSLKGEFSMHLQSADSVVVKFTMIGYKPKVRILRHPKGKQTLQVVLFTDDNTLAEVQVTGQKIQTGQTEELKAEDAKLAPSTSGNGVEGLIQQQAGVSTHNELSSQYNVRGGAFDENSVYINNVEVYRPLLVRSGQQEGLSVINPYMVDKIGFSTGGYAAKYGDKMSSALDITYKKLQPKGSKKTVTEGTLAASLLGADAYFGLGTKKLSWLNSIRYKTNSYLLGTTDTKAEYKPNFLDYQTYLSYCPNKRWKIDFIGNISDNHYNFVPHDRETTFGTQQDVKSFRVYFDGQEKDRFLTYFGTLGITRNITDKTSFSILGSAFYSKEQEKYDIQGQYWLDQTETSENLGVGTYFEHARNYLTARVLSAKAILKHKTKKHDIEVAYTYKKEHISENSVEYEMRDSAGYSVPHNGKDLYMIYSMKARNTLDANRMEAYLQDTYRFTSQGGHSHFTLNYGVRMSHWSLNKETLFSPRISLGIIPSYSENTTLRFAAGLYYQAPFFKELRDTSTVNGITYATLNEKIKSPRSIHFIAGYDYRFRINNLRYRFTAEAYYKALGNLIPYSVNNVKVVYYGENRASGHAAGIDLKLYGEFVPGTDSWLTFSLMNTQMKLNGKGVPLPTDQRFAVNLFFTDYFPGTERWRMSLKLALADGLPFSTPHRELETNTFRAPAYKRADIGMSYRLLDNSKGTKKSIFKNIWLGVDCLNLFGIDNVNSYYWVTDVTNQQYAVPNYLTGRQVNGRVLIEF</sequence>
<evidence type="ECO:0000313" key="4">
    <source>
        <dbReference type="Proteomes" id="UP000297872"/>
    </source>
</evidence>
<dbReference type="AlphaFoldDB" id="A0A4Y8VD17"/>
<evidence type="ECO:0000313" key="3">
    <source>
        <dbReference type="EMBL" id="TFH77649.1"/>
    </source>
</evidence>
<dbReference type="SUPFAM" id="SSF49464">
    <property type="entry name" value="Carboxypeptidase regulatory domain-like"/>
    <property type="match status" value="1"/>
</dbReference>
<dbReference type="GeneID" id="302996085"/>
<feature type="signal peptide" evidence="1">
    <location>
        <begin position="1"/>
        <end position="21"/>
    </location>
</feature>
<organism evidence="3 4">
    <name type="scientific">Segatella hominis</name>
    <dbReference type="NCBI Taxonomy" id="2518605"/>
    <lineage>
        <taxon>Bacteria</taxon>
        <taxon>Pseudomonadati</taxon>
        <taxon>Bacteroidota</taxon>
        <taxon>Bacteroidia</taxon>
        <taxon>Bacteroidales</taxon>
        <taxon>Prevotellaceae</taxon>
        <taxon>Segatella</taxon>
    </lineage>
</organism>
<dbReference type="Gene3D" id="2.60.40.1120">
    <property type="entry name" value="Carboxypeptidase-like, regulatory domain"/>
    <property type="match status" value="1"/>
</dbReference>
<accession>A0A4Y8VD17</accession>
<name>A0A4Y8VD17_9BACT</name>
<evidence type="ECO:0000256" key="1">
    <source>
        <dbReference type="SAM" id="SignalP"/>
    </source>
</evidence>
<keyword evidence="4" id="KW-1185">Reference proteome</keyword>
<dbReference type="RefSeq" id="WP_134844059.1">
    <property type="nucleotide sequence ID" value="NZ_SGVY01000038.1"/>
</dbReference>
<dbReference type="Proteomes" id="UP000297872">
    <property type="component" value="Unassembled WGS sequence"/>
</dbReference>
<reference evidence="3 4" key="1">
    <citation type="submission" date="2019-02" db="EMBL/GenBank/DDBJ databases">
        <title>Draft Genome Sequence of the Prevotella sp. BCRC 81118, Isolated from Human Feces.</title>
        <authorList>
            <person name="Huang C.-H."/>
        </authorList>
    </citation>
    <scope>NUCLEOTIDE SEQUENCE [LARGE SCALE GENOMIC DNA]</scope>
    <source>
        <strain evidence="3 4">BCRC 81118</strain>
    </source>
</reference>
<proteinExistence type="predicted"/>
<dbReference type="InterPro" id="IPR037066">
    <property type="entry name" value="Plug_dom_sf"/>
</dbReference>
<dbReference type="InterPro" id="IPR012910">
    <property type="entry name" value="Plug_dom"/>
</dbReference>
<dbReference type="SUPFAM" id="SSF56935">
    <property type="entry name" value="Porins"/>
    <property type="match status" value="1"/>
</dbReference>
<dbReference type="Pfam" id="PF07715">
    <property type="entry name" value="Plug"/>
    <property type="match status" value="1"/>
</dbReference>
<dbReference type="Pfam" id="PF13715">
    <property type="entry name" value="CarbopepD_reg_2"/>
    <property type="match status" value="1"/>
</dbReference>
<dbReference type="Gene3D" id="2.170.130.10">
    <property type="entry name" value="TonB-dependent receptor, plug domain"/>
    <property type="match status" value="1"/>
</dbReference>
<gene>
    <name evidence="3" type="ORF">EXN75_12435</name>
</gene>
<evidence type="ECO:0000259" key="2">
    <source>
        <dbReference type="Pfam" id="PF07715"/>
    </source>
</evidence>
<dbReference type="OrthoDB" id="1108759at2"/>
<feature type="domain" description="TonB-dependent receptor plug" evidence="2">
    <location>
        <begin position="139"/>
        <end position="217"/>
    </location>
</feature>